<reference evidence="11" key="2">
    <citation type="journal article" date="2024" name="Plant">
        <title>Genomic evolution and insights into agronomic trait innovations of Sesamum species.</title>
        <authorList>
            <person name="Miao H."/>
            <person name="Wang L."/>
            <person name="Qu L."/>
            <person name="Liu H."/>
            <person name="Sun Y."/>
            <person name="Le M."/>
            <person name="Wang Q."/>
            <person name="Wei S."/>
            <person name="Zheng Y."/>
            <person name="Lin W."/>
            <person name="Duan Y."/>
            <person name="Cao H."/>
            <person name="Xiong S."/>
            <person name="Wang X."/>
            <person name="Wei L."/>
            <person name="Li C."/>
            <person name="Ma Q."/>
            <person name="Ju M."/>
            <person name="Zhao R."/>
            <person name="Li G."/>
            <person name="Mu C."/>
            <person name="Tian Q."/>
            <person name="Mei H."/>
            <person name="Zhang T."/>
            <person name="Gao T."/>
            <person name="Zhang H."/>
        </authorList>
    </citation>
    <scope>NUCLEOTIDE SEQUENCE</scope>
    <source>
        <strain evidence="11">KEN8</strain>
    </source>
</reference>
<dbReference type="SUPFAM" id="SSF52058">
    <property type="entry name" value="L domain-like"/>
    <property type="match status" value="2"/>
</dbReference>
<dbReference type="InterPro" id="IPR027417">
    <property type="entry name" value="P-loop_NTPase"/>
</dbReference>
<evidence type="ECO:0000256" key="5">
    <source>
        <dbReference type="ARBA" id="ARBA00022821"/>
    </source>
</evidence>
<comment type="caution">
    <text evidence="11">The sequence shown here is derived from an EMBL/GenBank/DDBJ whole genome shotgun (WGS) entry which is preliminary data.</text>
</comment>
<dbReference type="GO" id="GO:0005524">
    <property type="term" value="F:ATP binding"/>
    <property type="evidence" value="ECO:0007669"/>
    <property type="project" value="UniProtKB-KW"/>
</dbReference>
<feature type="domain" description="Disease resistance protein winged helix" evidence="9">
    <location>
        <begin position="394"/>
        <end position="463"/>
    </location>
</feature>
<evidence type="ECO:0000256" key="2">
    <source>
        <dbReference type="ARBA" id="ARBA00022614"/>
    </source>
</evidence>
<proteinExistence type="inferred from homology"/>
<dbReference type="InterPro" id="IPR002182">
    <property type="entry name" value="NB-ARC"/>
</dbReference>
<evidence type="ECO:0000259" key="10">
    <source>
        <dbReference type="Pfam" id="PF25019"/>
    </source>
</evidence>
<dbReference type="InterPro" id="IPR036388">
    <property type="entry name" value="WH-like_DNA-bd_sf"/>
</dbReference>
<evidence type="ECO:0000259" key="7">
    <source>
        <dbReference type="Pfam" id="PF00931"/>
    </source>
</evidence>
<dbReference type="EMBL" id="JACGWM010000010">
    <property type="protein sequence ID" value="KAL0346721.1"/>
    <property type="molecule type" value="Genomic_DNA"/>
</dbReference>
<evidence type="ECO:0000256" key="1">
    <source>
        <dbReference type="ARBA" id="ARBA00008894"/>
    </source>
</evidence>
<keyword evidence="5" id="KW-0611">Plant defense</keyword>
<dbReference type="PANTHER" id="PTHR36766:SF70">
    <property type="entry name" value="DISEASE RESISTANCE PROTEIN RGA4"/>
    <property type="match status" value="1"/>
</dbReference>
<dbReference type="Pfam" id="PF23559">
    <property type="entry name" value="WHD_DRP"/>
    <property type="match status" value="1"/>
</dbReference>
<keyword evidence="6" id="KW-0067">ATP-binding</keyword>
<dbReference type="SUPFAM" id="SSF52540">
    <property type="entry name" value="P-loop containing nucleoside triphosphate hydrolases"/>
    <property type="match status" value="1"/>
</dbReference>
<comment type="similarity">
    <text evidence="1">Belongs to the disease resistance NB-LRR family.</text>
</comment>
<organism evidence="11">
    <name type="scientific">Sesamum calycinum</name>
    <dbReference type="NCBI Taxonomy" id="2727403"/>
    <lineage>
        <taxon>Eukaryota</taxon>
        <taxon>Viridiplantae</taxon>
        <taxon>Streptophyta</taxon>
        <taxon>Embryophyta</taxon>
        <taxon>Tracheophyta</taxon>
        <taxon>Spermatophyta</taxon>
        <taxon>Magnoliopsida</taxon>
        <taxon>eudicotyledons</taxon>
        <taxon>Gunneridae</taxon>
        <taxon>Pentapetalae</taxon>
        <taxon>asterids</taxon>
        <taxon>lamiids</taxon>
        <taxon>Lamiales</taxon>
        <taxon>Pedaliaceae</taxon>
        <taxon>Sesamum</taxon>
    </lineage>
</organism>
<dbReference type="Pfam" id="PF00931">
    <property type="entry name" value="NB-ARC"/>
    <property type="match status" value="1"/>
</dbReference>
<keyword evidence="3" id="KW-0677">Repeat</keyword>
<evidence type="ECO:0000256" key="4">
    <source>
        <dbReference type="ARBA" id="ARBA00022741"/>
    </source>
</evidence>
<dbReference type="PRINTS" id="PR00364">
    <property type="entry name" value="DISEASERSIST"/>
</dbReference>
<dbReference type="InterPro" id="IPR056789">
    <property type="entry name" value="LRR_R13L1-DRL21"/>
</dbReference>
<evidence type="ECO:0000259" key="8">
    <source>
        <dbReference type="Pfam" id="PF18052"/>
    </source>
</evidence>
<dbReference type="Gene3D" id="1.20.5.4130">
    <property type="match status" value="1"/>
</dbReference>
<evidence type="ECO:0000256" key="6">
    <source>
        <dbReference type="ARBA" id="ARBA00022840"/>
    </source>
</evidence>
<keyword evidence="2" id="KW-0433">Leucine-rich repeat</keyword>
<sequence length="1409" mass="160095">MAETVIVATVRVLVEKLVGVAAEGIGGVLGVKNELNKLTKSLDRMKAFLSDADRRQVEETTVKLWLKNLEEVIYEVDNLLDDYNYEILRPQKIKDVNMKLEKLDEEADRHGIRKGIVDSAFFVPPVIETDSISVDPVFLGRENDVSDIVNMLVKPNDEVISVVPIVGMGGLGKTSLARSIFKDQKIIQHFDERIWICVSENFDKTKLLKRILEVLTKGDVQAERQEDILQDLQKKLADGRYLFVLDLWNDKYWENFKRALLGINSKRGNFIIVTTRSKEVASVVGPKYQYSLNRLSDSDCLDIIKKRAFCEGDEVSIDLELIVRKIACKCGGLPLAANVIGGTLQRIGKDEWGSVSESELLDTNEDAIGVLKVGFDRLPSPLLKKCFAYCSILRKDVEIEKERLIQLWMAEGLVAESDSSDMESLGSRVYDTLLQNFFFQEEVKDEYGNIKHSKMHDLLHDLACLISTAETFNMENPKTDCPGDQVKYVVMDSHVDQEPLEIKKTLAVHLRALVLGSKVHDLFNDCKYLRILDLQQTDIEELTTSISKLIHLRFLDVSFTKIRAFPKSLCKLYNLQTLRAIRCNNLTQLPRQLQNLLSLRHFIVENASFTAFQMPLDIGKLTYLRTLKFFNVGQENGRRIKELENLKHLKGEFEIRNLEHVNDQEEAGRACLVKKPNIHKLVLVWSESREDNPLNDGQVLEGLEPHPNLKSLTIKRFSGEKFPLWIMNRSVGDARRLDKLIELKLIDCERCEEIPTLGHLPRLKILELVGLKNVKSIGMSFYYPHGGYDESTSTEGGSSQLQAVVLFGALESFRLQNMPNLVEWTEISTYNPTRVVNAFPRLESLDISKCPNLSCAPSHGFPSLKELRISDAEKGSELLHKICDSIYNLSPLTSLELCRVSDLTSLPERLFSNEGRRLSSLKITECPSLTDLELPGDDPAHNSTCLQHLERLYIIDCSNLKSIQYSRPGQSELEDVGGLISLRDLRILNCEMLTDFPSRMLESCTSLGYLMLSNCPNLDSFPVDFRRMPHLYYLEISQCQNLSRIFPIVGPNCLCHLTKLTLDALAKHVSFEDFCRDFQGILGLRSLEDLTLNGNSKWTSLPSQLQHLTALTRLSLSEFGIEELPDWFGNFSSLRTLSLTHMKSLRKFPYTMQVLFKLEDIYVNECWKLMTRWKSFSGTGYAEIILILISPGQFLEFDPKAKERWASVSMDSSLCIGFSSMVDILVSLHWFPSPLTKLWVVELPNVDLFPRSVLSLQHLDIQKSCPEVEALPMKDVWISLTSSGTCFRNKKKLPGQRRREWHDWTDQVSSSTPLQKSQLFTIWLSIVKIYLNGVLLIEHWAISGPVNQVSIDIIVIKSEDHVGHMNTQSGLPSEPPLVEIQGGLEDEFYSLHNGLQVQDTPNSSQEIIC</sequence>
<feature type="domain" description="R13L1/DRL21-like LRR repeat region" evidence="10">
    <location>
        <begin position="640"/>
        <end position="770"/>
    </location>
</feature>
<dbReference type="Gene3D" id="3.80.10.10">
    <property type="entry name" value="Ribonuclease Inhibitor"/>
    <property type="match status" value="2"/>
</dbReference>
<dbReference type="Pfam" id="PF18052">
    <property type="entry name" value="Rx_N"/>
    <property type="match status" value="1"/>
</dbReference>
<dbReference type="InterPro" id="IPR041118">
    <property type="entry name" value="Rx_N"/>
</dbReference>
<keyword evidence="4" id="KW-0547">Nucleotide-binding</keyword>
<dbReference type="GO" id="GO:0043531">
    <property type="term" value="F:ADP binding"/>
    <property type="evidence" value="ECO:0007669"/>
    <property type="project" value="InterPro"/>
</dbReference>
<evidence type="ECO:0000313" key="11">
    <source>
        <dbReference type="EMBL" id="KAL0346721.1"/>
    </source>
</evidence>
<dbReference type="Gene3D" id="3.40.50.300">
    <property type="entry name" value="P-loop containing nucleotide triphosphate hydrolases"/>
    <property type="match status" value="1"/>
</dbReference>
<name>A0AAW2NW65_9LAMI</name>
<protein>
    <submittedName>
        <fullName evidence="11">Disease resistance protein RGA3</fullName>
    </submittedName>
</protein>
<dbReference type="FunFam" id="3.40.50.300:FF:001091">
    <property type="entry name" value="Probable disease resistance protein At1g61300"/>
    <property type="match status" value="1"/>
</dbReference>
<dbReference type="GO" id="GO:0051607">
    <property type="term" value="P:defense response to virus"/>
    <property type="evidence" value="ECO:0007669"/>
    <property type="project" value="UniProtKB-ARBA"/>
</dbReference>
<dbReference type="Gene3D" id="1.10.8.430">
    <property type="entry name" value="Helical domain of apoptotic protease-activating factors"/>
    <property type="match status" value="1"/>
</dbReference>
<accession>A0AAW2NW65</accession>
<dbReference type="FunFam" id="1.10.10.10:FF:000322">
    <property type="entry name" value="Probable disease resistance protein At1g63360"/>
    <property type="match status" value="1"/>
</dbReference>
<dbReference type="InterPro" id="IPR032675">
    <property type="entry name" value="LRR_dom_sf"/>
</dbReference>
<reference evidence="11" key="1">
    <citation type="submission" date="2020-06" db="EMBL/GenBank/DDBJ databases">
        <authorList>
            <person name="Li T."/>
            <person name="Hu X."/>
            <person name="Zhang T."/>
            <person name="Song X."/>
            <person name="Zhang H."/>
            <person name="Dai N."/>
            <person name="Sheng W."/>
            <person name="Hou X."/>
            <person name="Wei L."/>
        </authorList>
    </citation>
    <scope>NUCLEOTIDE SEQUENCE</scope>
    <source>
        <strain evidence="11">KEN8</strain>
        <tissue evidence="11">Leaf</tissue>
    </source>
</reference>
<dbReference type="InterPro" id="IPR042197">
    <property type="entry name" value="Apaf_helical"/>
</dbReference>
<feature type="domain" description="NB-ARC" evidence="7">
    <location>
        <begin position="142"/>
        <end position="310"/>
    </location>
</feature>
<dbReference type="Pfam" id="PF25019">
    <property type="entry name" value="LRR_R13L1-DRL21"/>
    <property type="match status" value="1"/>
</dbReference>
<dbReference type="PANTHER" id="PTHR36766">
    <property type="entry name" value="PLANT BROAD-SPECTRUM MILDEW RESISTANCE PROTEIN RPW8"/>
    <property type="match status" value="1"/>
</dbReference>
<evidence type="ECO:0000259" key="9">
    <source>
        <dbReference type="Pfam" id="PF23559"/>
    </source>
</evidence>
<dbReference type="Gene3D" id="1.10.10.10">
    <property type="entry name" value="Winged helix-like DNA-binding domain superfamily/Winged helix DNA-binding domain"/>
    <property type="match status" value="1"/>
</dbReference>
<evidence type="ECO:0000256" key="3">
    <source>
        <dbReference type="ARBA" id="ARBA00022737"/>
    </source>
</evidence>
<feature type="domain" description="Disease resistance N-terminal" evidence="8">
    <location>
        <begin position="10"/>
        <end position="92"/>
    </location>
</feature>
<gene>
    <name evidence="11" type="ORF">Scaly_1688100</name>
</gene>
<dbReference type="InterPro" id="IPR058922">
    <property type="entry name" value="WHD_DRP"/>
</dbReference>